<organism evidence="1">
    <name type="scientific">Timema bartmani</name>
    <dbReference type="NCBI Taxonomy" id="61472"/>
    <lineage>
        <taxon>Eukaryota</taxon>
        <taxon>Metazoa</taxon>
        <taxon>Ecdysozoa</taxon>
        <taxon>Arthropoda</taxon>
        <taxon>Hexapoda</taxon>
        <taxon>Insecta</taxon>
        <taxon>Pterygota</taxon>
        <taxon>Neoptera</taxon>
        <taxon>Polyneoptera</taxon>
        <taxon>Phasmatodea</taxon>
        <taxon>Timematodea</taxon>
        <taxon>Timematoidea</taxon>
        <taxon>Timematidae</taxon>
        <taxon>Timema</taxon>
    </lineage>
</organism>
<gene>
    <name evidence="1" type="ORF">TBIB3V08_LOCUS1136</name>
</gene>
<evidence type="ECO:0000313" key="1">
    <source>
        <dbReference type="EMBL" id="CAD7438548.1"/>
    </source>
</evidence>
<dbReference type="AlphaFoldDB" id="A0A7R9EPC8"/>
<sequence length="134" mass="14659">MMEKLSLKLNQLLTTGRNVNEDVAMCCEVTNADIGAEVLNNNIQAKDGASGDEEDNSSLVQERPIPSAAEAMDHIQVQTREWQSAPNIVKPNSPTPSPLVIKWHAVRRAAVSAMHCETKRPLPLTNCHHPARAS</sequence>
<protein>
    <submittedName>
        <fullName evidence="1">Uncharacterized protein</fullName>
    </submittedName>
</protein>
<proteinExistence type="predicted"/>
<reference evidence="1" key="1">
    <citation type="submission" date="2020-11" db="EMBL/GenBank/DDBJ databases">
        <authorList>
            <person name="Tran Van P."/>
        </authorList>
    </citation>
    <scope>NUCLEOTIDE SEQUENCE</scope>
</reference>
<accession>A0A7R9EPC8</accession>
<name>A0A7R9EPC8_9NEOP</name>
<dbReference type="EMBL" id="OD564481">
    <property type="protein sequence ID" value="CAD7438548.1"/>
    <property type="molecule type" value="Genomic_DNA"/>
</dbReference>